<dbReference type="PANTHER" id="PTHR33992:SF1">
    <property type="entry name" value="RIBONUCLEASE P PROTEIN COMPONENT"/>
    <property type="match status" value="1"/>
</dbReference>
<keyword evidence="3 7" id="KW-0540">Nuclease</keyword>
<evidence type="ECO:0000256" key="1">
    <source>
        <dbReference type="ARBA" id="ARBA00002663"/>
    </source>
</evidence>
<keyword evidence="6 7" id="KW-0694">RNA-binding</keyword>
<gene>
    <name evidence="7 10" type="primary">rnpA</name>
    <name evidence="10" type="ORF">NNL22_00015</name>
</gene>
<dbReference type="GO" id="GO:0042781">
    <property type="term" value="F:3'-tRNA processing endoribonuclease activity"/>
    <property type="evidence" value="ECO:0007669"/>
    <property type="project" value="TreeGrafter"/>
</dbReference>
<dbReference type="PANTHER" id="PTHR33992">
    <property type="entry name" value="RIBONUCLEASE P PROTEIN COMPONENT"/>
    <property type="match status" value="1"/>
</dbReference>
<sequence>MNHYGFPRQVRLLSAEDYRNVFNDVTCKVSNRHILFLARESNTQQARVGLVVAKKNVRKAVERNRFKRLVRESFRLHQHTIEPLDIVVLSRLGVSDLDNQTIIKQLDNLWQRLNKRAIDNKLKSSSKPHQADHQQKVKNNG</sequence>
<keyword evidence="4 7" id="KW-0255">Endonuclease</keyword>
<dbReference type="AlphaFoldDB" id="A0A9E8HIH6"/>
<feature type="region of interest" description="Disordered" evidence="9">
    <location>
        <begin position="122"/>
        <end position="141"/>
    </location>
</feature>
<evidence type="ECO:0000256" key="4">
    <source>
        <dbReference type="ARBA" id="ARBA00022759"/>
    </source>
</evidence>
<comment type="similarity">
    <text evidence="7">Belongs to the RnpA family.</text>
</comment>
<dbReference type="Pfam" id="PF00825">
    <property type="entry name" value="Ribonuclease_P"/>
    <property type="match status" value="1"/>
</dbReference>
<name>A0A9E8HIH6_9ALTE</name>
<dbReference type="RefSeq" id="WP_251812314.1">
    <property type="nucleotide sequence ID" value="NZ_CP101527.1"/>
</dbReference>
<keyword evidence="11" id="KW-1185">Reference proteome</keyword>
<dbReference type="InterPro" id="IPR000100">
    <property type="entry name" value="RNase_P"/>
</dbReference>
<organism evidence="10 11">
    <name type="scientific">Alkalimarinus sediminis</name>
    <dbReference type="NCBI Taxonomy" id="1632866"/>
    <lineage>
        <taxon>Bacteria</taxon>
        <taxon>Pseudomonadati</taxon>
        <taxon>Pseudomonadota</taxon>
        <taxon>Gammaproteobacteria</taxon>
        <taxon>Alteromonadales</taxon>
        <taxon>Alteromonadaceae</taxon>
        <taxon>Alkalimarinus</taxon>
    </lineage>
</organism>
<dbReference type="GO" id="GO:0030677">
    <property type="term" value="C:ribonuclease P complex"/>
    <property type="evidence" value="ECO:0007669"/>
    <property type="project" value="TreeGrafter"/>
</dbReference>
<keyword evidence="5 7" id="KW-0378">Hydrolase</keyword>
<evidence type="ECO:0000256" key="7">
    <source>
        <dbReference type="HAMAP-Rule" id="MF_00227"/>
    </source>
</evidence>
<reference evidence="10" key="1">
    <citation type="submission" date="2022-07" db="EMBL/GenBank/DDBJ databases">
        <title>Alkalimarinus sp. nov., isolated from gut of a Alitta virens.</title>
        <authorList>
            <person name="Yang A.I."/>
            <person name="Shin N.-R."/>
        </authorList>
    </citation>
    <scope>NUCLEOTIDE SEQUENCE</scope>
    <source>
        <strain evidence="10">FA028</strain>
    </source>
</reference>
<evidence type="ECO:0000256" key="3">
    <source>
        <dbReference type="ARBA" id="ARBA00022722"/>
    </source>
</evidence>
<evidence type="ECO:0000256" key="6">
    <source>
        <dbReference type="ARBA" id="ARBA00022884"/>
    </source>
</evidence>
<dbReference type="InterPro" id="IPR014721">
    <property type="entry name" value="Ribsml_uS5_D2-typ_fold_subgr"/>
</dbReference>
<dbReference type="GO" id="GO:0000049">
    <property type="term" value="F:tRNA binding"/>
    <property type="evidence" value="ECO:0007669"/>
    <property type="project" value="UniProtKB-UniRule"/>
</dbReference>
<dbReference type="NCBIfam" id="TIGR00188">
    <property type="entry name" value="rnpA"/>
    <property type="match status" value="1"/>
</dbReference>
<comment type="function">
    <text evidence="1 7">RNaseP catalyzes the removal of the 5'-leader sequence from pre-tRNA to produce the mature 5'-terminus. It can also cleave other RNA substrates such as 4.5S RNA. The protein component plays an auxiliary but essential role in vivo by binding to the 5'-leader sequence and broadening the substrate specificity of the ribozyme.</text>
</comment>
<keyword evidence="2 7" id="KW-0819">tRNA processing</keyword>
<dbReference type="GO" id="GO:0001682">
    <property type="term" value="P:tRNA 5'-leader removal"/>
    <property type="evidence" value="ECO:0007669"/>
    <property type="project" value="UniProtKB-UniRule"/>
</dbReference>
<dbReference type="Gene3D" id="3.30.230.10">
    <property type="match status" value="1"/>
</dbReference>
<protein>
    <recommendedName>
        <fullName evidence="7 8">Ribonuclease P protein component</fullName>
        <shortName evidence="7">RNase P protein</shortName>
        <shortName evidence="7">RNaseP protein</shortName>
        <ecNumber evidence="7 8">3.1.26.5</ecNumber>
    </recommendedName>
    <alternativeName>
        <fullName evidence="7">Protein C5</fullName>
    </alternativeName>
</protein>
<evidence type="ECO:0000256" key="5">
    <source>
        <dbReference type="ARBA" id="ARBA00022801"/>
    </source>
</evidence>
<evidence type="ECO:0000256" key="9">
    <source>
        <dbReference type="SAM" id="MobiDB-lite"/>
    </source>
</evidence>
<evidence type="ECO:0000256" key="8">
    <source>
        <dbReference type="NCBIfam" id="TIGR00188"/>
    </source>
</evidence>
<proteinExistence type="inferred from homology"/>
<dbReference type="EC" id="3.1.26.5" evidence="7 8"/>
<dbReference type="SUPFAM" id="SSF54211">
    <property type="entry name" value="Ribosomal protein S5 domain 2-like"/>
    <property type="match status" value="1"/>
</dbReference>
<dbReference type="HAMAP" id="MF_00227">
    <property type="entry name" value="RNase_P"/>
    <property type="match status" value="1"/>
</dbReference>
<comment type="subunit">
    <text evidence="7">Consists of a catalytic RNA component (M1 or rnpB) and a protein subunit.</text>
</comment>
<accession>A0A9E8HIH6</accession>
<dbReference type="GO" id="GO:0004526">
    <property type="term" value="F:ribonuclease P activity"/>
    <property type="evidence" value="ECO:0007669"/>
    <property type="project" value="UniProtKB-UniRule"/>
</dbReference>
<evidence type="ECO:0000256" key="2">
    <source>
        <dbReference type="ARBA" id="ARBA00022694"/>
    </source>
</evidence>
<dbReference type="InterPro" id="IPR020568">
    <property type="entry name" value="Ribosomal_Su5_D2-typ_SF"/>
</dbReference>
<evidence type="ECO:0000313" key="10">
    <source>
        <dbReference type="EMBL" id="UZW75024.1"/>
    </source>
</evidence>
<dbReference type="InterPro" id="IPR020539">
    <property type="entry name" value="RNase_P_CS"/>
</dbReference>
<comment type="catalytic activity">
    <reaction evidence="7">
        <text>Endonucleolytic cleavage of RNA, removing 5'-extranucleotides from tRNA precursor.</text>
        <dbReference type="EC" id="3.1.26.5"/>
    </reaction>
</comment>
<dbReference type="Proteomes" id="UP001164472">
    <property type="component" value="Chromosome"/>
</dbReference>
<dbReference type="KEGG" id="asem:NNL22_00015"/>
<dbReference type="EMBL" id="CP101527">
    <property type="protein sequence ID" value="UZW75024.1"/>
    <property type="molecule type" value="Genomic_DNA"/>
</dbReference>
<dbReference type="PROSITE" id="PS00648">
    <property type="entry name" value="RIBONUCLEASE_P"/>
    <property type="match status" value="1"/>
</dbReference>
<evidence type="ECO:0000313" key="11">
    <source>
        <dbReference type="Proteomes" id="UP001164472"/>
    </source>
</evidence>